<gene>
    <name evidence="1" type="ORF">SMRZ_LOCUS16860</name>
</gene>
<evidence type="ECO:0000313" key="2">
    <source>
        <dbReference type="Proteomes" id="UP000277204"/>
    </source>
</evidence>
<accession>A0A183MLD5</accession>
<reference evidence="1 2" key="1">
    <citation type="submission" date="2018-11" db="EMBL/GenBank/DDBJ databases">
        <authorList>
            <consortium name="Pathogen Informatics"/>
        </authorList>
    </citation>
    <scope>NUCLEOTIDE SEQUENCE [LARGE SCALE GENOMIC DNA]</scope>
    <source>
        <strain evidence="1 2">Zambia</strain>
    </source>
</reference>
<dbReference type="Proteomes" id="UP000277204">
    <property type="component" value="Unassembled WGS sequence"/>
</dbReference>
<evidence type="ECO:0000313" key="1">
    <source>
        <dbReference type="EMBL" id="VDP22269.1"/>
    </source>
</evidence>
<protein>
    <submittedName>
        <fullName evidence="1">Uncharacterized protein</fullName>
    </submittedName>
</protein>
<dbReference type="EMBL" id="UZAI01017239">
    <property type="protein sequence ID" value="VDP22269.1"/>
    <property type="molecule type" value="Genomic_DNA"/>
</dbReference>
<sequence length="52" mass="5583">MMVGGSPQETMDLSFVLLGGCQQGVPVILRELVLPDGFDPESPSFTVRDDTT</sequence>
<organism evidence="1 2">
    <name type="scientific">Schistosoma margrebowiei</name>
    <dbReference type="NCBI Taxonomy" id="48269"/>
    <lineage>
        <taxon>Eukaryota</taxon>
        <taxon>Metazoa</taxon>
        <taxon>Spiralia</taxon>
        <taxon>Lophotrochozoa</taxon>
        <taxon>Platyhelminthes</taxon>
        <taxon>Trematoda</taxon>
        <taxon>Digenea</taxon>
        <taxon>Strigeidida</taxon>
        <taxon>Schistosomatoidea</taxon>
        <taxon>Schistosomatidae</taxon>
        <taxon>Schistosoma</taxon>
    </lineage>
</organism>
<dbReference type="AlphaFoldDB" id="A0A183MLD5"/>
<keyword evidence="2" id="KW-1185">Reference proteome</keyword>
<name>A0A183MLD5_9TREM</name>
<proteinExistence type="predicted"/>